<evidence type="ECO:0000313" key="2">
    <source>
        <dbReference type="EMBL" id="KAH0567012.1"/>
    </source>
</evidence>
<organism evidence="2 3">
    <name type="scientific">Cotesia glomerata</name>
    <name type="common">Lepidopteran parasitic wasp</name>
    <name type="synonym">Apanteles glomeratus</name>
    <dbReference type="NCBI Taxonomy" id="32391"/>
    <lineage>
        <taxon>Eukaryota</taxon>
        <taxon>Metazoa</taxon>
        <taxon>Ecdysozoa</taxon>
        <taxon>Arthropoda</taxon>
        <taxon>Hexapoda</taxon>
        <taxon>Insecta</taxon>
        <taxon>Pterygota</taxon>
        <taxon>Neoptera</taxon>
        <taxon>Endopterygota</taxon>
        <taxon>Hymenoptera</taxon>
        <taxon>Apocrita</taxon>
        <taxon>Ichneumonoidea</taxon>
        <taxon>Braconidae</taxon>
        <taxon>Microgastrinae</taxon>
        <taxon>Cotesia</taxon>
    </lineage>
</organism>
<dbReference type="Proteomes" id="UP000826195">
    <property type="component" value="Unassembled WGS sequence"/>
</dbReference>
<dbReference type="EMBL" id="JAHXZJ010000001">
    <property type="protein sequence ID" value="KAH0567012.1"/>
    <property type="molecule type" value="Genomic_DNA"/>
</dbReference>
<accession>A0AAV7J738</accession>
<reference evidence="2 3" key="1">
    <citation type="journal article" date="2021" name="J. Hered.">
        <title>A chromosome-level genome assembly of the parasitoid wasp, Cotesia glomerata (Hymenoptera: Braconidae).</title>
        <authorList>
            <person name="Pinto B.J."/>
            <person name="Weis J.J."/>
            <person name="Gamble T."/>
            <person name="Ode P.J."/>
            <person name="Paul R."/>
            <person name="Zaspel J.M."/>
        </authorList>
    </citation>
    <scope>NUCLEOTIDE SEQUENCE [LARGE SCALE GENOMIC DNA]</scope>
    <source>
        <strain evidence="2">CgM1</strain>
    </source>
</reference>
<keyword evidence="1" id="KW-0812">Transmembrane</keyword>
<dbReference type="AlphaFoldDB" id="A0AAV7J738"/>
<proteinExistence type="predicted"/>
<comment type="caution">
    <text evidence="2">The sequence shown here is derived from an EMBL/GenBank/DDBJ whole genome shotgun (WGS) entry which is preliminary data.</text>
</comment>
<keyword evidence="3" id="KW-1185">Reference proteome</keyword>
<keyword evidence="1" id="KW-1133">Transmembrane helix</keyword>
<evidence type="ECO:0000313" key="3">
    <source>
        <dbReference type="Proteomes" id="UP000826195"/>
    </source>
</evidence>
<protein>
    <submittedName>
        <fullName evidence="2">Uncharacterized protein</fullName>
    </submittedName>
</protein>
<keyword evidence="1" id="KW-0472">Membrane</keyword>
<gene>
    <name evidence="2" type="ORF">KQX54_006048</name>
</gene>
<name>A0AAV7J738_COTGL</name>
<evidence type="ECO:0000256" key="1">
    <source>
        <dbReference type="SAM" id="Phobius"/>
    </source>
</evidence>
<sequence length="67" mass="7813">MMDDEEMIPRFGIPRSKVHNILHHGSHQPFDVPSNEKSWLLIRVGLILFVLPAFVFLLYLYFADPFG</sequence>
<feature type="transmembrane region" description="Helical" evidence="1">
    <location>
        <begin position="40"/>
        <end position="62"/>
    </location>
</feature>